<gene>
    <name evidence="10" type="ORF">MBFIL_03730</name>
</gene>
<evidence type="ECO:0000256" key="3">
    <source>
        <dbReference type="ARBA" id="ARBA00022723"/>
    </source>
</evidence>
<dbReference type="STRING" id="55758.MBFIL_03730"/>
<evidence type="ECO:0000313" key="10">
    <source>
        <dbReference type="EMBL" id="KZX17091.1"/>
    </source>
</evidence>
<dbReference type="PATRIC" id="fig|55758.3.peg.414"/>
<keyword evidence="11" id="KW-1185">Reference proteome</keyword>
<accession>A0A166EWM3</accession>
<evidence type="ECO:0000256" key="7">
    <source>
        <dbReference type="SAM" id="MobiDB-lite"/>
    </source>
</evidence>
<dbReference type="InterPro" id="IPR023885">
    <property type="entry name" value="4Fe4S-binding_SPASM_dom"/>
</dbReference>
<keyword evidence="10" id="KW-0560">Oxidoreductase</keyword>
<sequence length="314" mass="36046">MHSQNKKIKNGGFSLQSNLWLLTPELAKLFAKYNIAISTSIDGPKEINDYQRGEGYFDKTMNAYEIAKKNGIKTSFVCTFTSYSKDFKDEIYEFFLKNEASIKLHGALPSLRGDNADKWALTTEEHGQILIDLLDKYLYDLDKFEIKDFDHICKSSFLRRGTLCTFADCIGDTLAIGHDGKIYPCYRFVGMEDYVLGNVQDNPSMKEIMKTSAWGKLEEFREYVKENCKDCTYTKFCNGGCPYNAIVSSKTPKSVDPQCEAYKIIFKEVSDRLNKEFLSSSLPPMFTSNTQQVQEAQDENKKKKYSIKDLMFKK</sequence>
<evidence type="ECO:0000256" key="4">
    <source>
        <dbReference type="ARBA" id="ARBA00023004"/>
    </source>
</evidence>
<organism evidence="10 11">
    <name type="scientific">Methanobrevibacter filiformis</name>
    <dbReference type="NCBI Taxonomy" id="55758"/>
    <lineage>
        <taxon>Archaea</taxon>
        <taxon>Methanobacteriati</taxon>
        <taxon>Methanobacteriota</taxon>
        <taxon>Methanomada group</taxon>
        <taxon>Methanobacteria</taxon>
        <taxon>Methanobacteriales</taxon>
        <taxon>Methanobacteriaceae</taxon>
        <taxon>Methanobrevibacter</taxon>
    </lineage>
</organism>
<evidence type="ECO:0000256" key="2">
    <source>
        <dbReference type="ARBA" id="ARBA00022691"/>
    </source>
</evidence>
<keyword evidence="3" id="KW-0479">Metal-binding</keyword>
<comment type="caution">
    <text evidence="10">The sequence shown here is derived from an EMBL/GenBank/DDBJ whole genome shotgun (WGS) entry which is preliminary data.</text>
</comment>
<dbReference type="NCBIfam" id="TIGR04085">
    <property type="entry name" value="rSAM_more_4Fe4S"/>
    <property type="match status" value="1"/>
</dbReference>
<dbReference type="InterPro" id="IPR023867">
    <property type="entry name" value="Sulphatase_maturase_rSAM"/>
</dbReference>
<dbReference type="GO" id="GO:0016491">
    <property type="term" value="F:oxidoreductase activity"/>
    <property type="evidence" value="ECO:0007669"/>
    <property type="project" value="UniProtKB-KW"/>
</dbReference>
<dbReference type="Gene3D" id="3.20.20.70">
    <property type="entry name" value="Aldolase class I"/>
    <property type="match status" value="1"/>
</dbReference>
<dbReference type="PANTHER" id="PTHR43273">
    <property type="entry name" value="ANAEROBIC SULFATASE-MATURATING ENZYME HOMOLOG ASLB-RELATED"/>
    <property type="match status" value="1"/>
</dbReference>
<dbReference type="EMBL" id="LWMT01000046">
    <property type="protein sequence ID" value="KZX17091.1"/>
    <property type="molecule type" value="Genomic_DNA"/>
</dbReference>
<dbReference type="InterPro" id="IPR024018">
    <property type="entry name" value="CHP04083_rSAM"/>
</dbReference>
<evidence type="ECO:0000256" key="6">
    <source>
        <dbReference type="ARBA" id="ARBA00023601"/>
    </source>
</evidence>
<dbReference type="AlphaFoldDB" id="A0A166EWM3"/>
<feature type="compositionally biased region" description="Basic and acidic residues" evidence="7">
    <location>
        <begin position="298"/>
        <end position="314"/>
    </location>
</feature>
<comment type="similarity">
    <text evidence="6">Belongs to the radical SAM superfamily. Anaerobic sulfatase-maturating enzyme family.</text>
</comment>
<evidence type="ECO:0000259" key="8">
    <source>
        <dbReference type="Pfam" id="PF04055"/>
    </source>
</evidence>
<dbReference type="NCBIfam" id="TIGR04083">
    <property type="entry name" value="rSAM_pep_methan"/>
    <property type="match status" value="1"/>
</dbReference>
<feature type="domain" description="4Fe4S-binding SPASM" evidence="9">
    <location>
        <begin position="171"/>
        <end position="232"/>
    </location>
</feature>
<evidence type="ECO:0000259" key="9">
    <source>
        <dbReference type="Pfam" id="PF13186"/>
    </source>
</evidence>
<keyword evidence="2" id="KW-0949">S-adenosyl-L-methionine</keyword>
<dbReference type="EC" id="1.8.98.-" evidence="10"/>
<dbReference type="InterPro" id="IPR007197">
    <property type="entry name" value="rSAM"/>
</dbReference>
<feature type="domain" description="Radical SAM core" evidence="8">
    <location>
        <begin position="9"/>
        <end position="80"/>
    </location>
</feature>
<evidence type="ECO:0000256" key="1">
    <source>
        <dbReference type="ARBA" id="ARBA00001966"/>
    </source>
</evidence>
<dbReference type="GO" id="GO:0046872">
    <property type="term" value="F:metal ion binding"/>
    <property type="evidence" value="ECO:0007669"/>
    <property type="project" value="UniProtKB-KW"/>
</dbReference>
<dbReference type="InterPro" id="IPR013785">
    <property type="entry name" value="Aldolase_TIM"/>
</dbReference>
<evidence type="ECO:0000256" key="5">
    <source>
        <dbReference type="ARBA" id="ARBA00023014"/>
    </source>
</evidence>
<dbReference type="Pfam" id="PF13186">
    <property type="entry name" value="SPASM"/>
    <property type="match status" value="1"/>
</dbReference>
<dbReference type="GO" id="GO:0051536">
    <property type="term" value="F:iron-sulfur cluster binding"/>
    <property type="evidence" value="ECO:0007669"/>
    <property type="project" value="UniProtKB-KW"/>
</dbReference>
<feature type="region of interest" description="Disordered" evidence="7">
    <location>
        <begin position="288"/>
        <end position="314"/>
    </location>
</feature>
<dbReference type="InterPro" id="IPR058240">
    <property type="entry name" value="rSAM_sf"/>
</dbReference>
<protein>
    <submittedName>
        <fullName evidence="10">Anaerobic sulfatase-maturating enzyme</fullName>
        <ecNumber evidence="10">1.8.98.-</ecNumber>
    </submittedName>
</protein>
<keyword evidence="4" id="KW-0408">Iron</keyword>
<name>A0A166EWM3_9EURY</name>
<dbReference type="RefSeq" id="WP_066970956.1">
    <property type="nucleotide sequence ID" value="NZ_LWMT01000046.1"/>
</dbReference>
<comment type="cofactor">
    <cofactor evidence="1">
        <name>[4Fe-4S] cluster</name>
        <dbReference type="ChEBI" id="CHEBI:49883"/>
    </cofactor>
</comment>
<proteinExistence type="inferred from homology"/>
<keyword evidence="5" id="KW-0411">Iron-sulfur</keyword>
<dbReference type="Proteomes" id="UP000077066">
    <property type="component" value="Unassembled WGS sequence"/>
</dbReference>
<dbReference type="SUPFAM" id="SSF102114">
    <property type="entry name" value="Radical SAM enzymes"/>
    <property type="match status" value="1"/>
</dbReference>
<dbReference type="OrthoDB" id="5620at2157"/>
<dbReference type="PANTHER" id="PTHR43273:SF3">
    <property type="entry name" value="ANAEROBIC SULFATASE-MATURATING ENZYME HOMOLOG ASLB-RELATED"/>
    <property type="match status" value="1"/>
</dbReference>
<reference evidence="10 11" key="1">
    <citation type="submission" date="2016-04" db="EMBL/GenBank/DDBJ databases">
        <title>Genome sequence of Methanobrevibacter filiformis DSM 11501.</title>
        <authorList>
            <person name="Poehlein A."/>
            <person name="Seedorf H."/>
            <person name="Daniel R."/>
        </authorList>
    </citation>
    <scope>NUCLEOTIDE SEQUENCE [LARGE SCALE GENOMIC DNA]</scope>
    <source>
        <strain evidence="10 11">DSM 11501</strain>
    </source>
</reference>
<evidence type="ECO:0000313" key="11">
    <source>
        <dbReference type="Proteomes" id="UP000077066"/>
    </source>
</evidence>
<dbReference type="Pfam" id="PF04055">
    <property type="entry name" value="Radical_SAM"/>
    <property type="match status" value="1"/>
</dbReference>